<dbReference type="Proteomes" id="UP000048179">
    <property type="component" value="Unassembled WGS sequence"/>
</dbReference>
<feature type="compositionally biased region" description="Polar residues" evidence="2">
    <location>
        <begin position="218"/>
        <end position="229"/>
    </location>
</feature>
<organism evidence="3 4">
    <name type="scientific">Streptococcus pseudopneumoniae</name>
    <dbReference type="NCBI Taxonomy" id="257758"/>
    <lineage>
        <taxon>Bacteria</taxon>
        <taxon>Bacillati</taxon>
        <taxon>Bacillota</taxon>
        <taxon>Bacilli</taxon>
        <taxon>Lactobacillales</taxon>
        <taxon>Streptococcaceae</taxon>
        <taxon>Streptococcus</taxon>
    </lineage>
</organism>
<feature type="region of interest" description="Disordered" evidence="2">
    <location>
        <begin position="192"/>
        <end position="229"/>
    </location>
</feature>
<proteinExistence type="predicted"/>
<accession>A0A2N9ZZX4</accession>
<gene>
    <name evidence="3" type="ORF">ERS020247_00964</name>
</gene>
<dbReference type="AlphaFoldDB" id="A0A2N9ZZX4"/>
<evidence type="ECO:0000313" key="4">
    <source>
        <dbReference type="Proteomes" id="UP000048179"/>
    </source>
</evidence>
<evidence type="ECO:0000256" key="1">
    <source>
        <dbReference type="SAM" id="Coils"/>
    </source>
</evidence>
<evidence type="ECO:0000313" key="3">
    <source>
        <dbReference type="EMBL" id="CEY60294.1"/>
    </source>
</evidence>
<dbReference type="EMBL" id="CFGT01000006">
    <property type="protein sequence ID" value="CEY60294.1"/>
    <property type="molecule type" value="Genomic_DNA"/>
</dbReference>
<dbReference type="GO" id="GO:0016853">
    <property type="term" value="F:isomerase activity"/>
    <property type="evidence" value="ECO:0007669"/>
    <property type="project" value="UniProtKB-KW"/>
</dbReference>
<feature type="compositionally biased region" description="Low complexity" evidence="2">
    <location>
        <begin position="192"/>
        <end position="210"/>
    </location>
</feature>
<protein>
    <submittedName>
        <fullName evidence="3">Parvulin-like peptidyl-prolyl isomerase</fullName>
    </submittedName>
</protein>
<name>A0A2N9ZZX4_9STRE</name>
<evidence type="ECO:0000256" key="2">
    <source>
        <dbReference type="SAM" id="MobiDB-lite"/>
    </source>
</evidence>
<reference evidence="3 4" key="1">
    <citation type="submission" date="2015-03" db="EMBL/GenBank/DDBJ databases">
        <authorList>
            <consortium name="Pathogen Informatics"/>
        </authorList>
    </citation>
    <scope>NUCLEOTIDE SEQUENCE [LARGE SCALE GENOMIC DNA]</scope>
    <source>
        <strain evidence="3 4">SMRU737</strain>
    </source>
</reference>
<feature type="coiled-coil region" evidence="1">
    <location>
        <begin position="29"/>
        <end position="63"/>
    </location>
</feature>
<keyword evidence="1" id="KW-0175">Coiled coil</keyword>
<keyword evidence="3" id="KW-0413">Isomerase</keyword>
<sequence>MYNQKLIKMVKGLFMGFIAVLCIVLGYSIAQVQQNLRQTSQRQEEVKQDKEEKQQEQLSLTEQQVEDFLIAYYTKKDLEENRPRYKPFMTDSMYQETIQEEQKPVNQTYKGYVVDQAFESGSIYIDKQHKIALAQVQYTSTTLTEKDNRASKGLTGSTKATIRLTYVEKSGKLLINKIEPIVLTEARGQSIGTYTDTSSSSSTPVSSTSTAAPLPEAKQSQPVVTNKEN</sequence>
<dbReference type="RefSeq" id="WP_258953748.1">
    <property type="nucleotide sequence ID" value="NZ_CFGT01000006.1"/>
</dbReference>